<dbReference type="InterPro" id="IPR008948">
    <property type="entry name" value="L-Aspartase-like"/>
</dbReference>
<evidence type="ECO:0000313" key="2">
    <source>
        <dbReference type="Proteomes" id="UP001150942"/>
    </source>
</evidence>
<dbReference type="GO" id="GO:0003824">
    <property type="term" value="F:catalytic activity"/>
    <property type="evidence" value="ECO:0007669"/>
    <property type="project" value="InterPro"/>
</dbReference>
<organism evidence="1 2">
    <name type="scientific">Penicillium cf. viridicatum</name>
    <dbReference type="NCBI Taxonomy" id="2972119"/>
    <lineage>
        <taxon>Eukaryota</taxon>
        <taxon>Fungi</taxon>
        <taxon>Dikarya</taxon>
        <taxon>Ascomycota</taxon>
        <taxon>Pezizomycotina</taxon>
        <taxon>Eurotiomycetes</taxon>
        <taxon>Eurotiomycetidae</taxon>
        <taxon>Eurotiales</taxon>
        <taxon>Aspergillaceae</taxon>
        <taxon>Penicillium</taxon>
    </lineage>
</organism>
<dbReference type="AlphaFoldDB" id="A0A9W9ML58"/>
<gene>
    <name evidence="1" type="ORF">N7449_005356</name>
</gene>
<dbReference type="EMBL" id="JAPQKQ010000003">
    <property type="protein sequence ID" value="KAJ5203277.1"/>
    <property type="molecule type" value="Genomic_DNA"/>
</dbReference>
<name>A0A9W9ML58_9EURO</name>
<dbReference type="Proteomes" id="UP001150942">
    <property type="component" value="Unassembled WGS sequence"/>
</dbReference>
<proteinExistence type="predicted"/>
<dbReference type="InterPro" id="IPR001106">
    <property type="entry name" value="Aromatic_Lyase"/>
</dbReference>
<reference evidence="1" key="1">
    <citation type="submission" date="2022-11" db="EMBL/GenBank/DDBJ databases">
        <authorList>
            <person name="Petersen C."/>
        </authorList>
    </citation>
    <scope>NUCLEOTIDE SEQUENCE</scope>
    <source>
        <strain evidence="1">IBT 20477</strain>
    </source>
</reference>
<evidence type="ECO:0000313" key="1">
    <source>
        <dbReference type="EMBL" id="KAJ5203277.1"/>
    </source>
</evidence>
<dbReference type="SUPFAM" id="SSF48557">
    <property type="entry name" value="L-aspartase-like"/>
    <property type="match status" value="1"/>
</dbReference>
<dbReference type="Pfam" id="PF00221">
    <property type="entry name" value="Lyase_aromatic"/>
    <property type="match status" value="1"/>
</dbReference>
<keyword evidence="2" id="KW-1185">Reference proteome</keyword>
<dbReference type="Gene3D" id="1.20.200.10">
    <property type="entry name" value="Fumarase/aspartase (Central domain)"/>
    <property type="match status" value="1"/>
</dbReference>
<sequence>MELNSTQGNPVIDSETAEVYFCSNFQAASFSMAMDKTRRGLQMIGKLLFRMFPHDRGKPSGRGFRSYIMLFGMGGFACR</sequence>
<accession>A0A9W9ML58</accession>
<reference evidence="1" key="2">
    <citation type="journal article" date="2023" name="IMA Fungus">
        <title>Comparative genomic study of the Penicillium genus elucidates a diverse pangenome and 15 lateral gene transfer events.</title>
        <authorList>
            <person name="Petersen C."/>
            <person name="Sorensen T."/>
            <person name="Nielsen M.R."/>
            <person name="Sondergaard T.E."/>
            <person name="Sorensen J.L."/>
            <person name="Fitzpatrick D.A."/>
            <person name="Frisvad J.C."/>
            <person name="Nielsen K.L."/>
        </authorList>
    </citation>
    <scope>NUCLEOTIDE SEQUENCE</scope>
    <source>
        <strain evidence="1">IBT 20477</strain>
    </source>
</reference>
<protein>
    <submittedName>
        <fullName evidence="1">Uncharacterized protein</fullName>
    </submittedName>
</protein>
<comment type="caution">
    <text evidence="1">The sequence shown here is derived from an EMBL/GenBank/DDBJ whole genome shotgun (WGS) entry which is preliminary data.</text>
</comment>